<dbReference type="AlphaFoldDB" id="A0A6I2GDG1"/>
<accession>A0A6I2GDG1</accession>
<evidence type="ECO:0000313" key="7">
    <source>
        <dbReference type="Proteomes" id="UP000430975"/>
    </source>
</evidence>
<dbReference type="GO" id="GO:0016020">
    <property type="term" value="C:membrane"/>
    <property type="evidence" value="ECO:0007669"/>
    <property type="project" value="UniProtKB-SubCell"/>
</dbReference>
<sequence length="328" mass="36739">MSTWWKDLKRLLIWAGVVFAIVLTIFMINQFWMLYQMLAQLNVILAASVITILVLAIIWLTYKVMRQLFRNQPLMELPENASEAEYIAYLDHWLKILASNPNLEQEPYRLALLPNDTQEDTTNAKILLINEGLAQLNEQSLPLIKENANAIFMSTAISQNGALDSFVVLFTLFRMIWQLAKLYETRPSLVSLLKLYLQVGAVVLMARSIEDADLIEDQMEPLIASIIGESLASAIPGMVPVANLVVSSLMEGAVNAFLTLRVGLIAQNYLGSAQPLEKSSLRRTTSSQAIRYMGSIIKSNSSLVLKTVGNAAKNASFNKAKRWLKFDK</sequence>
<keyword evidence="7" id="KW-1185">Reference proteome</keyword>
<keyword evidence="4 5" id="KW-0472">Membrane</keyword>
<gene>
    <name evidence="6" type="ORF">GIY09_08210</name>
</gene>
<evidence type="ECO:0000256" key="2">
    <source>
        <dbReference type="ARBA" id="ARBA00022692"/>
    </source>
</evidence>
<organism evidence="6 7">
    <name type="scientific">Fundicoccus ignavus</name>
    <dbReference type="NCBI Taxonomy" id="2664442"/>
    <lineage>
        <taxon>Bacteria</taxon>
        <taxon>Bacillati</taxon>
        <taxon>Bacillota</taxon>
        <taxon>Bacilli</taxon>
        <taxon>Lactobacillales</taxon>
        <taxon>Aerococcaceae</taxon>
        <taxon>Fundicoccus</taxon>
    </lineage>
</organism>
<feature type="transmembrane region" description="Helical" evidence="5">
    <location>
        <begin position="41"/>
        <end position="62"/>
    </location>
</feature>
<evidence type="ECO:0000256" key="1">
    <source>
        <dbReference type="ARBA" id="ARBA00004141"/>
    </source>
</evidence>
<protein>
    <submittedName>
        <fullName evidence="6">DUF697 domain-containing protein</fullName>
    </submittedName>
</protein>
<dbReference type="InterPro" id="IPR021147">
    <property type="entry name" value="DUF697"/>
</dbReference>
<proteinExistence type="predicted"/>
<keyword evidence="2 5" id="KW-0812">Transmembrane</keyword>
<reference evidence="6 7" key="1">
    <citation type="submission" date="2019-11" db="EMBL/GenBank/DDBJ databases">
        <title>Characterisation of Fundicoccus ignavus gen. nov. sp. nov., a novel genus of the family Aerococcaceae isolated from bulk tank milk.</title>
        <authorList>
            <person name="Siebert A."/>
            <person name="Huptas C."/>
            <person name="Wenning M."/>
            <person name="Scherer S."/>
            <person name="Doll E.V."/>
        </authorList>
    </citation>
    <scope>NUCLEOTIDE SEQUENCE [LARGE SCALE GENOMIC DNA]</scope>
    <source>
        <strain evidence="6 7">WS4759</strain>
    </source>
</reference>
<evidence type="ECO:0000256" key="4">
    <source>
        <dbReference type="ARBA" id="ARBA00023136"/>
    </source>
</evidence>
<evidence type="ECO:0000256" key="5">
    <source>
        <dbReference type="SAM" id="Phobius"/>
    </source>
</evidence>
<feature type="transmembrane region" description="Helical" evidence="5">
    <location>
        <begin position="12"/>
        <end position="35"/>
    </location>
</feature>
<dbReference type="Proteomes" id="UP000430975">
    <property type="component" value="Unassembled WGS sequence"/>
</dbReference>
<dbReference type="EMBL" id="WJQS01000007">
    <property type="protein sequence ID" value="MRI85847.1"/>
    <property type="molecule type" value="Genomic_DNA"/>
</dbReference>
<keyword evidence="3 5" id="KW-1133">Transmembrane helix</keyword>
<comment type="caution">
    <text evidence="6">The sequence shown here is derived from an EMBL/GenBank/DDBJ whole genome shotgun (WGS) entry which is preliminary data.</text>
</comment>
<dbReference type="RefSeq" id="WP_153863707.1">
    <property type="nucleotide sequence ID" value="NZ_WJQS01000007.1"/>
</dbReference>
<comment type="subcellular location">
    <subcellularLocation>
        <location evidence="1">Membrane</location>
        <topology evidence="1">Multi-pass membrane protein</topology>
    </subcellularLocation>
</comment>
<dbReference type="Pfam" id="PF05128">
    <property type="entry name" value="DUF697"/>
    <property type="match status" value="1"/>
</dbReference>
<evidence type="ECO:0000313" key="6">
    <source>
        <dbReference type="EMBL" id="MRI85847.1"/>
    </source>
</evidence>
<name>A0A6I2GDG1_9LACT</name>
<evidence type="ECO:0000256" key="3">
    <source>
        <dbReference type="ARBA" id="ARBA00022989"/>
    </source>
</evidence>